<dbReference type="InterPro" id="IPR053279">
    <property type="entry name" value="EMC_subunit"/>
</dbReference>
<keyword evidence="5 6" id="KW-0472">Membrane</keyword>
<dbReference type="PANTHER" id="PTHR28144">
    <property type="entry name" value="ER MEMBRANE PROTEIN COMPLEX SUBUNIT 5"/>
    <property type="match status" value="1"/>
</dbReference>
<evidence type="ECO:0000256" key="5">
    <source>
        <dbReference type="ARBA" id="ARBA00023136"/>
    </source>
</evidence>
<reference evidence="7 8" key="1">
    <citation type="journal article" date="2021" name="DNA Res.">
        <title>Genome analysis of Candida subhashii reveals its hybrid nature and dual mitochondrial genome conformations.</title>
        <authorList>
            <person name="Mixao V."/>
            <person name="Hegedusova E."/>
            <person name="Saus E."/>
            <person name="Pryszcz L.P."/>
            <person name="Cillingova A."/>
            <person name="Nosek J."/>
            <person name="Gabaldon T."/>
        </authorList>
    </citation>
    <scope>NUCLEOTIDE SEQUENCE [LARGE SCALE GENOMIC DNA]</scope>
    <source>
        <strain evidence="7 8">CBS 10753</strain>
    </source>
</reference>
<dbReference type="Proteomes" id="UP000694255">
    <property type="component" value="Unassembled WGS sequence"/>
</dbReference>
<organism evidence="7 8">
    <name type="scientific">[Candida] subhashii</name>
    <dbReference type="NCBI Taxonomy" id="561895"/>
    <lineage>
        <taxon>Eukaryota</taxon>
        <taxon>Fungi</taxon>
        <taxon>Dikarya</taxon>
        <taxon>Ascomycota</taxon>
        <taxon>Saccharomycotina</taxon>
        <taxon>Pichiomycetes</taxon>
        <taxon>Debaryomycetaceae</taxon>
        <taxon>Spathaspora</taxon>
    </lineage>
</organism>
<comment type="similarity">
    <text evidence="2">Belongs to the membrane magnesium transporter (TC 1.A.67) family.</text>
</comment>
<keyword evidence="8" id="KW-1185">Reference proteome</keyword>
<sequence length="131" mass="15108">MSSSSSYQLLYYTIGLLLLFHSGYSSFEFHKLTTISHHSTSLPYDIIIESIVGIIIIIIGSIISIENQPFLTIDNEVVSSDAKYLKFIEMKQSVQLSEKVGINDYEELNSRLPFVNIIKKRQEYHDWIKCQ</sequence>
<evidence type="ECO:0000256" key="3">
    <source>
        <dbReference type="ARBA" id="ARBA00022692"/>
    </source>
</evidence>
<accession>A0A8J5QGW7</accession>
<dbReference type="PANTHER" id="PTHR28144:SF1">
    <property type="entry name" value="ER MEMBRANE PROTEIN COMPLEX SUBUNIT 5"/>
    <property type="match status" value="1"/>
</dbReference>
<keyword evidence="3 6" id="KW-0812">Transmembrane</keyword>
<evidence type="ECO:0000256" key="2">
    <source>
        <dbReference type="ARBA" id="ARBA00006109"/>
    </source>
</evidence>
<feature type="transmembrane region" description="Helical" evidence="6">
    <location>
        <begin position="47"/>
        <end position="65"/>
    </location>
</feature>
<dbReference type="GO" id="GO:0034975">
    <property type="term" value="P:protein folding in endoplasmic reticulum"/>
    <property type="evidence" value="ECO:0007669"/>
    <property type="project" value="TreeGrafter"/>
</dbReference>
<evidence type="ECO:0000256" key="4">
    <source>
        <dbReference type="ARBA" id="ARBA00022989"/>
    </source>
</evidence>
<evidence type="ECO:0000256" key="1">
    <source>
        <dbReference type="ARBA" id="ARBA00004127"/>
    </source>
</evidence>
<comment type="subcellular location">
    <subcellularLocation>
        <location evidence="1">Endomembrane system</location>
        <topology evidence="1">Multi-pass membrane protein</topology>
    </subcellularLocation>
</comment>
<dbReference type="OrthoDB" id="44756at2759"/>
<proteinExistence type="inferred from homology"/>
<dbReference type="Pfam" id="PF10270">
    <property type="entry name" value="MMgT"/>
    <property type="match status" value="1"/>
</dbReference>
<evidence type="ECO:0000313" key="7">
    <source>
        <dbReference type="EMBL" id="KAG7662817.1"/>
    </source>
</evidence>
<dbReference type="GO" id="GO:0072546">
    <property type="term" value="C:EMC complex"/>
    <property type="evidence" value="ECO:0007669"/>
    <property type="project" value="TreeGrafter"/>
</dbReference>
<evidence type="ECO:0000313" key="8">
    <source>
        <dbReference type="Proteomes" id="UP000694255"/>
    </source>
</evidence>
<dbReference type="GeneID" id="73470471"/>
<dbReference type="AlphaFoldDB" id="A0A8J5QGW7"/>
<dbReference type="EMBL" id="JAGSYN010000161">
    <property type="protein sequence ID" value="KAG7662817.1"/>
    <property type="molecule type" value="Genomic_DNA"/>
</dbReference>
<feature type="transmembrane region" description="Helical" evidence="6">
    <location>
        <begin position="9"/>
        <end position="27"/>
    </location>
</feature>
<evidence type="ECO:0000256" key="6">
    <source>
        <dbReference type="SAM" id="Phobius"/>
    </source>
</evidence>
<comment type="caution">
    <text evidence="7">The sequence shown here is derived from an EMBL/GenBank/DDBJ whole genome shotgun (WGS) entry which is preliminary data.</text>
</comment>
<keyword evidence="4 6" id="KW-1133">Transmembrane helix</keyword>
<evidence type="ECO:0008006" key="9">
    <source>
        <dbReference type="Google" id="ProtNLM"/>
    </source>
</evidence>
<dbReference type="InterPro" id="IPR018937">
    <property type="entry name" value="MMgT"/>
</dbReference>
<protein>
    <recommendedName>
        <fullName evidence="9">Membrane magnesium transporter</fullName>
    </recommendedName>
</protein>
<gene>
    <name evidence="7" type="ORF">J8A68_003671</name>
</gene>
<dbReference type="RefSeq" id="XP_049263050.1">
    <property type="nucleotide sequence ID" value="XM_049407550.1"/>
</dbReference>
<name>A0A8J5QGW7_9ASCO</name>